<gene>
    <name evidence="2" type="ORF">ADUPG1_002944</name>
</gene>
<sequence length="99" mass="11465">TGKRRFSQTTLPSKKPQQEQVHTMGRKGATDRKPFIKHRDPRYKRFFPGVHCVKCGKVGHYARWSGREAGDCTTRHWGIGFSGEWRVCQRMDRGCSRDG</sequence>
<evidence type="ECO:0000313" key="2">
    <source>
        <dbReference type="EMBL" id="GKT35195.1"/>
    </source>
</evidence>
<organism evidence="2 3">
    <name type="scientific">Aduncisulcus paluster</name>
    <dbReference type="NCBI Taxonomy" id="2918883"/>
    <lineage>
        <taxon>Eukaryota</taxon>
        <taxon>Metamonada</taxon>
        <taxon>Carpediemonas-like organisms</taxon>
        <taxon>Aduncisulcus</taxon>
    </lineage>
</organism>
<reference evidence="2" key="1">
    <citation type="submission" date="2022-03" db="EMBL/GenBank/DDBJ databases">
        <title>Draft genome sequence of Aduncisulcus paluster, a free-living microaerophilic Fornicata.</title>
        <authorList>
            <person name="Yuyama I."/>
            <person name="Kume K."/>
            <person name="Tamura T."/>
            <person name="Inagaki Y."/>
            <person name="Hashimoto T."/>
        </authorList>
    </citation>
    <scope>NUCLEOTIDE SEQUENCE</scope>
    <source>
        <strain evidence="2">NY0171</strain>
    </source>
</reference>
<protein>
    <submittedName>
        <fullName evidence="2">Uncharacterized protein</fullName>
    </submittedName>
</protein>
<evidence type="ECO:0000313" key="3">
    <source>
        <dbReference type="Proteomes" id="UP001057375"/>
    </source>
</evidence>
<name>A0ABQ5KRV2_9EUKA</name>
<proteinExistence type="predicted"/>
<keyword evidence="3" id="KW-1185">Reference proteome</keyword>
<evidence type="ECO:0000256" key="1">
    <source>
        <dbReference type="SAM" id="MobiDB-lite"/>
    </source>
</evidence>
<dbReference type="Proteomes" id="UP001057375">
    <property type="component" value="Unassembled WGS sequence"/>
</dbReference>
<feature type="region of interest" description="Disordered" evidence="1">
    <location>
        <begin position="1"/>
        <end position="37"/>
    </location>
</feature>
<accession>A0ABQ5KRV2</accession>
<feature type="compositionally biased region" description="Basic and acidic residues" evidence="1">
    <location>
        <begin position="28"/>
        <end position="37"/>
    </location>
</feature>
<dbReference type="EMBL" id="BQXS01003720">
    <property type="protein sequence ID" value="GKT35195.1"/>
    <property type="molecule type" value="Genomic_DNA"/>
</dbReference>
<comment type="caution">
    <text evidence="2">The sequence shown here is derived from an EMBL/GenBank/DDBJ whole genome shotgun (WGS) entry which is preliminary data.</text>
</comment>
<feature type="non-terminal residue" evidence="2">
    <location>
        <position position="1"/>
    </location>
</feature>